<protein>
    <recommendedName>
        <fullName evidence="3">DUF2383 domain-containing protein</fullName>
    </recommendedName>
</protein>
<evidence type="ECO:0000313" key="1">
    <source>
        <dbReference type="EMBL" id="PWG80474.1"/>
    </source>
</evidence>
<sequence length="60" mass="6987">MKPETLDKLSSLIEINSQRVLAYERALRELKREDDPDDCILFDSLAKESHLYKQALNIPL</sequence>
<dbReference type="EMBL" id="QEAS01000009">
    <property type="protein sequence ID" value="PWG80474.1"/>
    <property type="molecule type" value="Genomic_DNA"/>
</dbReference>
<comment type="caution">
    <text evidence="1">The sequence shown here is derived from an EMBL/GenBank/DDBJ whole genome shotgun (WGS) entry which is preliminary data.</text>
</comment>
<accession>A0A2U2PGL9</accession>
<keyword evidence="2" id="KW-1185">Reference proteome</keyword>
<evidence type="ECO:0000313" key="2">
    <source>
        <dbReference type="Proteomes" id="UP000245647"/>
    </source>
</evidence>
<dbReference type="RefSeq" id="WP_109416181.1">
    <property type="nucleotide sequence ID" value="NZ_QEAS01000009.1"/>
</dbReference>
<dbReference type="AlphaFoldDB" id="A0A2U2PGL9"/>
<evidence type="ECO:0008006" key="3">
    <source>
        <dbReference type="Google" id="ProtNLM"/>
    </source>
</evidence>
<organism evidence="1 2">
    <name type="scientific">Pararcticibacter amylolyticus</name>
    <dbReference type="NCBI Taxonomy" id="2173175"/>
    <lineage>
        <taxon>Bacteria</taxon>
        <taxon>Pseudomonadati</taxon>
        <taxon>Bacteroidota</taxon>
        <taxon>Sphingobacteriia</taxon>
        <taxon>Sphingobacteriales</taxon>
        <taxon>Sphingobacteriaceae</taxon>
        <taxon>Pararcticibacter</taxon>
    </lineage>
</organism>
<name>A0A2U2PGL9_9SPHI</name>
<dbReference type="Proteomes" id="UP000245647">
    <property type="component" value="Unassembled WGS sequence"/>
</dbReference>
<dbReference type="OrthoDB" id="282393at2"/>
<reference evidence="1 2" key="1">
    <citation type="submission" date="2018-04" db="EMBL/GenBank/DDBJ databases">
        <title>Pedobacter chongqingensis sp. nov., isolated from a rottenly hemp rope.</title>
        <authorList>
            <person name="Cai Y."/>
        </authorList>
    </citation>
    <scope>NUCLEOTIDE SEQUENCE [LARGE SCALE GENOMIC DNA]</scope>
    <source>
        <strain evidence="1 2">FJ4-8</strain>
    </source>
</reference>
<gene>
    <name evidence="1" type="ORF">DDR33_12820</name>
</gene>
<proteinExistence type="predicted"/>